<evidence type="ECO:0000256" key="2">
    <source>
        <dbReference type="PROSITE-ProRule" id="PRU00059"/>
    </source>
</evidence>
<keyword evidence="5" id="KW-1185">Reference proteome</keyword>
<dbReference type="PROSITE" id="PS01180">
    <property type="entry name" value="CUB"/>
    <property type="match status" value="1"/>
</dbReference>
<dbReference type="SUPFAM" id="SSF49854">
    <property type="entry name" value="Spermadhesin, CUB domain"/>
    <property type="match status" value="1"/>
</dbReference>
<reference evidence="4" key="1">
    <citation type="journal article" date="2023" name="Insect Mol. Biol.">
        <title>Genome sequencing provides insights into the evolution of gene families encoding plant cell wall-degrading enzymes in longhorned beetles.</title>
        <authorList>
            <person name="Shin N.R."/>
            <person name="Okamura Y."/>
            <person name="Kirsch R."/>
            <person name="Pauchet Y."/>
        </authorList>
    </citation>
    <scope>NUCLEOTIDE SEQUENCE</scope>
    <source>
        <strain evidence="4">MMC_N1</strain>
    </source>
</reference>
<dbReference type="InterPro" id="IPR035914">
    <property type="entry name" value="Sperma_CUB_dom_sf"/>
</dbReference>
<evidence type="ECO:0000313" key="5">
    <source>
        <dbReference type="Proteomes" id="UP001162164"/>
    </source>
</evidence>
<evidence type="ECO:0000256" key="1">
    <source>
        <dbReference type="ARBA" id="ARBA00023157"/>
    </source>
</evidence>
<protein>
    <recommendedName>
        <fullName evidence="3">CUB domain-containing protein</fullName>
    </recommendedName>
</protein>
<comment type="caution">
    <text evidence="2">Lacks conserved residue(s) required for the propagation of feature annotation.</text>
</comment>
<feature type="domain" description="CUB" evidence="3">
    <location>
        <begin position="26"/>
        <end position="102"/>
    </location>
</feature>
<dbReference type="Proteomes" id="UP001162164">
    <property type="component" value="Unassembled WGS sequence"/>
</dbReference>
<dbReference type="EMBL" id="JAPWTJ010001423">
    <property type="protein sequence ID" value="KAJ8971864.1"/>
    <property type="molecule type" value="Genomic_DNA"/>
</dbReference>
<sequence>MSNLLPLFPTQSQFVGERQDRIKRYCNSDVVLPAKYTTGISEGFILNPGYPRFYSGQQVCRWRITAPSQQKIRLTLLDVSLIEFQKIREKINGISAIGKDFVIRNTHICSDHFFVKVTLFSAKWG</sequence>
<accession>A0ABQ9J2V1</accession>
<keyword evidence="1" id="KW-1015">Disulfide bond</keyword>
<organism evidence="4 5">
    <name type="scientific">Molorchus minor</name>
    <dbReference type="NCBI Taxonomy" id="1323400"/>
    <lineage>
        <taxon>Eukaryota</taxon>
        <taxon>Metazoa</taxon>
        <taxon>Ecdysozoa</taxon>
        <taxon>Arthropoda</taxon>
        <taxon>Hexapoda</taxon>
        <taxon>Insecta</taxon>
        <taxon>Pterygota</taxon>
        <taxon>Neoptera</taxon>
        <taxon>Endopterygota</taxon>
        <taxon>Coleoptera</taxon>
        <taxon>Polyphaga</taxon>
        <taxon>Cucujiformia</taxon>
        <taxon>Chrysomeloidea</taxon>
        <taxon>Cerambycidae</taxon>
        <taxon>Lamiinae</taxon>
        <taxon>Monochamini</taxon>
        <taxon>Molorchus</taxon>
    </lineage>
</organism>
<gene>
    <name evidence="4" type="ORF">NQ317_008540</name>
</gene>
<dbReference type="Gene3D" id="2.60.120.290">
    <property type="entry name" value="Spermadhesin, CUB domain"/>
    <property type="match status" value="1"/>
</dbReference>
<comment type="caution">
    <text evidence="4">The sequence shown here is derived from an EMBL/GenBank/DDBJ whole genome shotgun (WGS) entry which is preliminary data.</text>
</comment>
<dbReference type="Pfam" id="PF00431">
    <property type="entry name" value="CUB"/>
    <property type="match status" value="1"/>
</dbReference>
<evidence type="ECO:0000259" key="3">
    <source>
        <dbReference type="PROSITE" id="PS01180"/>
    </source>
</evidence>
<proteinExistence type="predicted"/>
<name>A0ABQ9J2V1_9CUCU</name>
<evidence type="ECO:0000313" key="4">
    <source>
        <dbReference type="EMBL" id="KAJ8971864.1"/>
    </source>
</evidence>
<dbReference type="InterPro" id="IPR000859">
    <property type="entry name" value="CUB_dom"/>
</dbReference>